<keyword evidence="5" id="KW-1185">Reference proteome</keyword>
<dbReference type="Proteomes" id="UP000243606">
    <property type="component" value="Unassembled WGS sequence"/>
</dbReference>
<feature type="region of interest" description="Disordered" evidence="1">
    <location>
        <begin position="112"/>
        <end position="140"/>
    </location>
</feature>
<sequence length="140" mass="16196">MRVLLCLLLLPGLAAAEIYRWTDANGQVHFGQRPAVAGAEKVEVKPQVVERDQLTREREERTSRFYDARREEQAQASAVATERQVKRAQECRELHKRLASIPEGRSYYRDEADGQRSYYSDKQIDTARQQLQSRVAERCS</sequence>
<dbReference type="STRING" id="425504.SAMN05216206_3212"/>
<feature type="signal peptide" evidence="2">
    <location>
        <begin position="1"/>
        <end position="16"/>
    </location>
</feature>
<feature type="compositionally biased region" description="Basic and acidic residues" evidence="1">
    <location>
        <begin position="53"/>
        <end position="73"/>
    </location>
</feature>
<name>A0A1I3MAE5_9PSED</name>
<feature type="domain" description="DUF4124" evidence="3">
    <location>
        <begin position="5"/>
        <end position="49"/>
    </location>
</feature>
<evidence type="ECO:0000313" key="4">
    <source>
        <dbReference type="EMBL" id="SFI93695.1"/>
    </source>
</evidence>
<dbReference type="EMBL" id="FOQL01000004">
    <property type="protein sequence ID" value="SFI93695.1"/>
    <property type="molecule type" value="Genomic_DNA"/>
</dbReference>
<dbReference type="OrthoDB" id="7068596at2"/>
<evidence type="ECO:0000313" key="5">
    <source>
        <dbReference type="Proteomes" id="UP000243606"/>
    </source>
</evidence>
<protein>
    <recommendedName>
        <fullName evidence="3">DUF4124 domain-containing protein</fullName>
    </recommendedName>
</protein>
<dbReference type="Pfam" id="PF13511">
    <property type="entry name" value="DUF4124"/>
    <property type="match status" value="1"/>
</dbReference>
<organism evidence="4 5">
    <name type="scientific">Pseudomonas guineae</name>
    <dbReference type="NCBI Taxonomy" id="425504"/>
    <lineage>
        <taxon>Bacteria</taxon>
        <taxon>Pseudomonadati</taxon>
        <taxon>Pseudomonadota</taxon>
        <taxon>Gammaproteobacteria</taxon>
        <taxon>Pseudomonadales</taxon>
        <taxon>Pseudomonadaceae</taxon>
        <taxon>Pseudomonas</taxon>
    </lineage>
</organism>
<dbReference type="RefSeq" id="WP_090243684.1">
    <property type="nucleotide sequence ID" value="NZ_FOQL01000004.1"/>
</dbReference>
<feature type="region of interest" description="Disordered" evidence="1">
    <location>
        <begin position="53"/>
        <end position="81"/>
    </location>
</feature>
<dbReference type="InterPro" id="IPR025392">
    <property type="entry name" value="DUF4124"/>
</dbReference>
<reference evidence="5" key="1">
    <citation type="submission" date="2016-10" db="EMBL/GenBank/DDBJ databases">
        <authorList>
            <person name="Varghese N."/>
            <person name="Submissions S."/>
        </authorList>
    </citation>
    <scope>NUCLEOTIDE SEQUENCE [LARGE SCALE GENOMIC DNA]</scope>
    <source>
        <strain evidence="5">LMG 24016</strain>
    </source>
</reference>
<gene>
    <name evidence="4" type="ORF">SAMN05216206_3212</name>
</gene>
<evidence type="ECO:0000256" key="2">
    <source>
        <dbReference type="SAM" id="SignalP"/>
    </source>
</evidence>
<evidence type="ECO:0000259" key="3">
    <source>
        <dbReference type="Pfam" id="PF13511"/>
    </source>
</evidence>
<dbReference type="AlphaFoldDB" id="A0A1I3MAE5"/>
<evidence type="ECO:0000256" key="1">
    <source>
        <dbReference type="SAM" id="MobiDB-lite"/>
    </source>
</evidence>
<accession>A0A1I3MAE5</accession>
<feature type="chain" id="PRO_5017219587" description="DUF4124 domain-containing protein" evidence="2">
    <location>
        <begin position="17"/>
        <end position="140"/>
    </location>
</feature>
<proteinExistence type="predicted"/>
<keyword evidence="2" id="KW-0732">Signal</keyword>